<comment type="cofactor">
    <cofactor evidence="1">
        <name>FAD</name>
        <dbReference type="ChEBI" id="CHEBI:57692"/>
    </cofactor>
</comment>
<dbReference type="Gene3D" id="1.20.140.10">
    <property type="entry name" value="Butyryl-CoA Dehydrogenase, subunit A, domain 3"/>
    <property type="match status" value="1"/>
</dbReference>
<evidence type="ECO:0000256" key="2">
    <source>
        <dbReference type="ARBA" id="ARBA00009347"/>
    </source>
</evidence>
<keyword evidence="5" id="KW-0560">Oxidoreductase</keyword>
<dbReference type="RefSeq" id="WP_235049771.1">
    <property type="nucleotide sequence ID" value="NZ_JAKFHA010000001.1"/>
</dbReference>
<keyword evidence="3" id="KW-0285">Flavoprotein</keyword>
<accession>A0AA41PTT1</accession>
<dbReference type="Pfam" id="PF00441">
    <property type="entry name" value="Acyl-CoA_dh_1"/>
    <property type="match status" value="1"/>
</dbReference>
<dbReference type="Proteomes" id="UP001165378">
    <property type="component" value="Unassembled WGS sequence"/>
</dbReference>
<dbReference type="Gene3D" id="1.10.540.10">
    <property type="entry name" value="Acyl-CoA dehydrogenase/oxidase, N-terminal domain"/>
    <property type="match status" value="1"/>
</dbReference>
<evidence type="ECO:0000259" key="6">
    <source>
        <dbReference type="Pfam" id="PF00441"/>
    </source>
</evidence>
<dbReference type="PANTHER" id="PTHR43884:SF20">
    <property type="entry name" value="ACYL-COA DEHYDROGENASE FADE28"/>
    <property type="match status" value="1"/>
</dbReference>
<evidence type="ECO:0000313" key="8">
    <source>
        <dbReference type="EMBL" id="MCF2525743.1"/>
    </source>
</evidence>
<comment type="caution">
    <text evidence="8">The sequence shown here is derived from an EMBL/GenBank/DDBJ whole genome shotgun (WGS) entry which is preliminary data.</text>
</comment>
<feature type="domain" description="Acyl-CoA dehydrogenase/oxidase C-terminal" evidence="6">
    <location>
        <begin position="234"/>
        <end position="367"/>
    </location>
</feature>
<dbReference type="GO" id="GO:0003995">
    <property type="term" value="F:acyl-CoA dehydrogenase activity"/>
    <property type="evidence" value="ECO:0007669"/>
    <property type="project" value="TreeGrafter"/>
</dbReference>
<dbReference type="AlphaFoldDB" id="A0AA41PTT1"/>
<evidence type="ECO:0000259" key="7">
    <source>
        <dbReference type="Pfam" id="PF02771"/>
    </source>
</evidence>
<dbReference type="InterPro" id="IPR009075">
    <property type="entry name" value="AcylCo_DH/oxidase_C"/>
</dbReference>
<dbReference type="CDD" id="cd00567">
    <property type="entry name" value="ACAD"/>
    <property type="match status" value="1"/>
</dbReference>
<feature type="domain" description="Acyl-CoA dehydrogenase/oxidase N-terminal" evidence="7">
    <location>
        <begin position="11"/>
        <end position="122"/>
    </location>
</feature>
<sequence>MTDIPSLLYTDVEDDLRATLRGLLADRCPWSDVLARVDTDEPYDESLWKSVAEDLGLAGLLIPESLGGAGATAREAAVTLEELARAVAPIPYYPSAILATTALTASPASEARDNALPALAAGTAIATLTIPATTAPGAEFPASITGSLDANGQLHLTGAATTVLAADRADLLVVPVLIDGEPHLALVDATAPGLTRTRATTLDATRPVGTITLDGVPATAIADPTQAPAALAHALVTGAALLASEQLGVAERSLEETVTYLKTRHQFGRPIGSYQALRHRAADLWADIAAARATARYAAAALAEGSDDAPIAASLAQAYCSDVAVHAAEECVQMHGGIGFTWEHPAHLYLKRAMSLSLLQGTPTHHRAALGGLVNLPSA</sequence>
<evidence type="ECO:0000256" key="4">
    <source>
        <dbReference type="ARBA" id="ARBA00022827"/>
    </source>
</evidence>
<evidence type="ECO:0000256" key="3">
    <source>
        <dbReference type="ARBA" id="ARBA00022630"/>
    </source>
</evidence>
<dbReference type="InterPro" id="IPR037069">
    <property type="entry name" value="AcylCoA_DH/ox_N_sf"/>
</dbReference>
<dbReference type="Pfam" id="PF02771">
    <property type="entry name" value="Acyl-CoA_dh_N"/>
    <property type="match status" value="1"/>
</dbReference>
<proteinExistence type="inferred from homology"/>
<dbReference type="InterPro" id="IPR046373">
    <property type="entry name" value="Acyl-CoA_Oxase/DH_mid-dom_sf"/>
</dbReference>
<dbReference type="EMBL" id="JAKFHA010000001">
    <property type="protein sequence ID" value="MCF2525743.1"/>
    <property type="molecule type" value="Genomic_DNA"/>
</dbReference>
<protein>
    <submittedName>
        <fullName evidence="8">Acyl-CoA/acyl-ACP dehydrogenase</fullName>
    </submittedName>
</protein>
<dbReference type="SUPFAM" id="SSF47203">
    <property type="entry name" value="Acyl-CoA dehydrogenase C-terminal domain-like"/>
    <property type="match status" value="1"/>
</dbReference>
<dbReference type="PANTHER" id="PTHR43884">
    <property type="entry name" value="ACYL-COA DEHYDROGENASE"/>
    <property type="match status" value="1"/>
</dbReference>
<comment type="similarity">
    <text evidence="2">Belongs to the acyl-CoA dehydrogenase family.</text>
</comment>
<evidence type="ECO:0000313" key="9">
    <source>
        <dbReference type="Proteomes" id="UP001165378"/>
    </source>
</evidence>
<gene>
    <name evidence="8" type="ORF">LZ495_00695</name>
</gene>
<dbReference type="InterPro" id="IPR013786">
    <property type="entry name" value="AcylCoA_DH/ox_N"/>
</dbReference>
<dbReference type="GO" id="GO:0050660">
    <property type="term" value="F:flavin adenine dinucleotide binding"/>
    <property type="evidence" value="ECO:0007669"/>
    <property type="project" value="InterPro"/>
</dbReference>
<organism evidence="8 9">
    <name type="scientific">Yinghuangia soli</name>
    <dbReference type="NCBI Taxonomy" id="2908204"/>
    <lineage>
        <taxon>Bacteria</taxon>
        <taxon>Bacillati</taxon>
        <taxon>Actinomycetota</taxon>
        <taxon>Actinomycetes</taxon>
        <taxon>Kitasatosporales</taxon>
        <taxon>Streptomycetaceae</taxon>
        <taxon>Yinghuangia</taxon>
    </lineage>
</organism>
<dbReference type="InterPro" id="IPR036250">
    <property type="entry name" value="AcylCo_DH-like_C"/>
</dbReference>
<reference evidence="8" key="1">
    <citation type="submission" date="2022-01" db="EMBL/GenBank/DDBJ databases">
        <title>Genome-Based Taxonomic Classification of the Phylum Actinobacteria.</title>
        <authorList>
            <person name="Gao Y."/>
        </authorList>
    </citation>
    <scope>NUCLEOTIDE SEQUENCE</scope>
    <source>
        <strain evidence="8">KLBMP 8922</strain>
    </source>
</reference>
<keyword evidence="4" id="KW-0274">FAD</keyword>
<name>A0AA41PTT1_9ACTN</name>
<dbReference type="Gene3D" id="2.40.110.10">
    <property type="entry name" value="Butyryl-CoA Dehydrogenase, subunit A, domain 2"/>
    <property type="match status" value="1"/>
</dbReference>
<dbReference type="SUPFAM" id="SSF56645">
    <property type="entry name" value="Acyl-CoA dehydrogenase NM domain-like"/>
    <property type="match status" value="1"/>
</dbReference>
<keyword evidence="9" id="KW-1185">Reference proteome</keyword>
<evidence type="ECO:0000256" key="1">
    <source>
        <dbReference type="ARBA" id="ARBA00001974"/>
    </source>
</evidence>
<dbReference type="InterPro" id="IPR009100">
    <property type="entry name" value="AcylCoA_DH/oxidase_NM_dom_sf"/>
</dbReference>
<evidence type="ECO:0000256" key="5">
    <source>
        <dbReference type="ARBA" id="ARBA00023002"/>
    </source>
</evidence>